<feature type="transmembrane region" description="Helical" evidence="9">
    <location>
        <begin position="392"/>
        <end position="412"/>
    </location>
</feature>
<keyword evidence="7 9" id="KW-1133">Transmembrane helix</keyword>
<evidence type="ECO:0000256" key="3">
    <source>
        <dbReference type="ARBA" id="ARBA00022448"/>
    </source>
</evidence>
<feature type="transmembrane region" description="Helical" evidence="9">
    <location>
        <begin position="594"/>
        <end position="616"/>
    </location>
</feature>
<gene>
    <name evidence="11" type="ORF">NLJ89_g561</name>
</gene>
<protein>
    <recommendedName>
        <fullName evidence="10">ABC transporter domain-containing protein</fullName>
    </recommendedName>
</protein>
<evidence type="ECO:0000313" key="11">
    <source>
        <dbReference type="EMBL" id="KAJ3517350.1"/>
    </source>
</evidence>
<dbReference type="OrthoDB" id="66620at2759"/>
<dbReference type="PANTHER" id="PTHR48042:SF11">
    <property type="entry name" value="ABC TRANSPORTER G FAMILY MEMBER 11"/>
    <property type="match status" value="1"/>
</dbReference>
<comment type="caution">
    <text evidence="11">The sequence shown here is derived from an EMBL/GenBank/DDBJ whole genome shotgun (WGS) entry which is preliminary data.</text>
</comment>
<organism evidence="11 12">
    <name type="scientific">Agrocybe chaxingu</name>
    <dbReference type="NCBI Taxonomy" id="84603"/>
    <lineage>
        <taxon>Eukaryota</taxon>
        <taxon>Fungi</taxon>
        <taxon>Dikarya</taxon>
        <taxon>Basidiomycota</taxon>
        <taxon>Agaricomycotina</taxon>
        <taxon>Agaricomycetes</taxon>
        <taxon>Agaricomycetidae</taxon>
        <taxon>Agaricales</taxon>
        <taxon>Agaricineae</taxon>
        <taxon>Strophariaceae</taxon>
        <taxon>Agrocybe</taxon>
    </lineage>
</organism>
<feature type="transmembrane region" description="Helical" evidence="9">
    <location>
        <begin position="355"/>
        <end position="377"/>
    </location>
</feature>
<dbReference type="Pfam" id="PF01061">
    <property type="entry name" value="ABC2_membrane"/>
    <property type="match status" value="1"/>
</dbReference>
<name>A0A9W8N1P0_9AGAR</name>
<dbReference type="InterPro" id="IPR003593">
    <property type="entry name" value="AAA+_ATPase"/>
</dbReference>
<evidence type="ECO:0000256" key="9">
    <source>
        <dbReference type="SAM" id="Phobius"/>
    </source>
</evidence>
<keyword evidence="12" id="KW-1185">Reference proteome</keyword>
<feature type="transmembrane region" description="Helical" evidence="9">
    <location>
        <begin position="489"/>
        <end position="518"/>
    </location>
</feature>
<accession>A0A9W8N1P0</accession>
<dbReference type="InterPro" id="IPR003439">
    <property type="entry name" value="ABC_transporter-like_ATP-bd"/>
</dbReference>
<dbReference type="Proteomes" id="UP001148786">
    <property type="component" value="Unassembled WGS sequence"/>
</dbReference>
<feature type="transmembrane region" description="Helical" evidence="9">
    <location>
        <begin position="465"/>
        <end position="482"/>
    </location>
</feature>
<evidence type="ECO:0000256" key="4">
    <source>
        <dbReference type="ARBA" id="ARBA00022692"/>
    </source>
</evidence>
<evidence type="ECO:0000256" key="6">
    <source>
        <dbReference type="ARBA" id="ARBA00022840"/>
    </source>
</evidence>
<keyword evidence="8 9" id="KW-0472">Membrane</keyword>
<proteinExistence type="inferred from homology"/>
<comment type="subcellular location">
    <subcellularLocation>
        <location evidence="1">Membrane</location>
        <topology evidence="1">Multi-pass membrane protein</topology>
    </subcellularLocation>
</comment>
<evidence type="ECO:0000256" key="1">
    <source>
        <dbReference type="ARBA" id="ARBA00004141"/>
    </source>
</evidence>
<dbReference type="GO" id="GO:0140359">
    <property type="term" value="F:ABC-type transporter activity"/>
    <property type="evidence" value="ECO:0007669"/>
    <property type="project" value="InterPro"/>
</dbReference>
<dbReference type="AlphaFoldDB" id="A0A9W8N1P0"/>
<dbReference type="Gene3D" id="3.40.50.300">
    <property type="entry name" value="P-loop containing nucleotide triphosphate hydrolases"/>
    <property type="match status" value="1"/>
</dbReference>
<dbReference type="InterPro" id="IPR052215">
    <property type="entry name" value="Plant_ABCG"/>
</dbReference>
<keyword evidence="3" id="KW-0813">Transport</keyword>
<dbReference type="Pfam" id="PF00005">
    <property type="entry name" value="ABC_tran"/>
    <property type="match status" value="1"/>
</dbReference>
<evidence type="ECO:0000256" key="8">
    <source>
        <dbReference type="ARBA" id="ARBA00023136"/>
    </source>
</evidence>
<evidence type="ECO:0000256" key="2">
    <source>
        <dbReference type="ARBA" id="ARBA00005814"/>
    </source>
</evidence>
<feature type="transmembrane region" description="Helical" evidence="9">
    <location>
        <begin position="433"/>
        <end position="459"/>
    </location>
</feature>
<dbReference type="PROSITE" id="PS50893">
    <property type="entry name" value="ABC_TRANSPORTER_2"/>
    <property type="match status" value="1"/>
</dbReference>
<dbReference type="InterPro" id="IPR013525">
    <property type="entry name" value="ABC2_TM"/>
</dbReference>
<sequence>MPRKMSTSTSSDVVSVPSSVLSFTHLGYSVKTKEGSKLLVDDVSVDVRPGELLAIMGPSGSGKSTLLDLMSFRKTSIAGGLAVLNGQVLDASTMHKISSFVEQEDALLGVLTVWESVSYALRLHLPNFPRKQVNERVDRVIKALGLQSCANQRIGTPIRRGISGGQKRRVTAACAMVTYPRILFLDEVTSGLDSTSAREVVSAISSLAKAEGIIVIASIHQPPLETLSQFTKLMFLAEGKMCYFGRVDELEGFFEKWGRPVGRFTTPSDHAMNFLNSDFEHRVGSSDTIREFRNFYLSLSKRNQSTTCEEKKLILTQPPVDNDSTLHGKAGVMGTLLWNTLVLAERTALNYSRNLLAYGVRAGMYGGMGFMLATIWIRLGTEDSTINDRLSVHFYSVAFLAFMSVAGIPAFLEERSVYYRETKNGLYTTLPFVLSNTLVNIPFLFMCTVFFAVICYWAIGLHSGAVPFFRFLSFLFLAILAAESQALIVASLLPIFVAALAISAFLNGFWMSVGGYFIKARSLPRFWFFSFHFMDYQKYAFELLTNSDLRGLTFECNTIMNGECVCAYPTSTPALCTVSGEDILDYLEIGGISYGRWAAIVICITIIYRVALYFALKARSS</sequence>
<dbReference type="PANTHER" id="PTHR48042">
    <property type="entry name" value="ABC TRANSPORTER G FAMILY MEMBER 11"/>
    <property type="match status" value="1"/>
</dbReference>
<dbReference type="InterPro" id="IPR027417">
    <property type="entry name" value="P-loop_NTPase"/>
</dbReference>
<dbReference type="GO" id="GO:0005524">
    <property type="term" value="F:ATP binding"/>
    <property type="evidence" value="ECO:0007669"/>
    <property type="project" value="UniProtKB-KW"/>
</dbReference>
<comment type="similarity">
    <text evidence="2">Belongs to the ABC transporter superfamily. ABCG family. Eye pigment precursor importer (TC 3.A.1.204) subfamily.</text>
</comment>
<evidence type="ECO:0000256" key="5">
    <source>
        <dbReference type="ARBA" id="ARBA00022741"/>
    </source>
</evidence>
<keyword evidence="4 9" id="KW-0812">Transmembrane</keyword>
<keyword evidence="5" id="KW-0547">Nucleotide-binding</keyword>
<dbReference type="SMART" id="SM00382">
    <property type="entry name" value="AAA"/>
    <property type="match status" value="1"/>
</dbReference>
<keyword evidence="6" id="KW-0067">ATP-binding</keyword>
<dbReference type="EMBL" id="JANKHO010000022">
    <property type="protein sequence ID" value="KAJ3517350.1"/>
    <property type="molecule type" value="Genomic_DNA"/>
</dbReference>
<reference evidence="11" key="1">
    <citation type="submission" date="2022-07" db="EMBL/GenBank/DDBJ databases">
        <title>Genome Sequence of Agrocybe chaxingu.</title>
        <authorList>
            <person name="Buettner E."/>
        </authorList>
    </citation>
    <scope>NUCLEOTIDE SEQUENCE</scope>
    <source>
        <strain evidence="11">MP-N11</strain>
    </source>
</reference>
<dbReference type="SUPFAM" id="SSF52540">
    <property type="entry name" value="P-loop containing nucleoside triphosphate hydrolases"/>
    <property type="match status" value="1"/>
</dbReference>
<evidence type="ECO:0000313" key="12">
    <source>
        <dbReference type="Proteomes" id="UP001148786"/>
    </source>
</evidence>
<feature type="domain" description="ABC transporter" evidence="10">
    <location>
        <begin position="21"/>
        <end position="263"/>
    </location>
</feature>
<evidence type="ECO:0000259" key="10">
    <source>
        <dbReference type="PROSITE" id="PS50893"/>
    </source>
</evidence>
<dbReference type="GO" id="GO:0016020">
    <property type="term" value="C:membrane"/>
    <property type="evidence" value="ECO:0007669"/>
    <property type="project" value="UniProtKB-SubCell"/>
</dbReference>
<dbReference type="GO" id="GO:0016887">
    <property type="term" value="F:ATP hydrolysis activity"/>
    <property type="evidence" value="ECO:0007669"/>
    <property type="project" value="InterPro"/>
</dbReference>
<evidence type="ECO:0000256" key="7">
    <source>
        <dbReference type="ARBA" id="ARBA00022989"/>
    </source>
</evidence>